<gene>
    <name evidence="2" type="ORF">COW88_03460</name>
</gene>
<feature type="transmembrane region" description="Helical" evidence="1">
    <location>
        <begin position="121"/>
        <end position="145"/>
    </location>
</feature>
<keyword evidence="1" id="KW-0472">Membrane</keyword>
<accession>A0A2H0CSY6</accession>
<name>A0A2H0CSY6_9BACT</name>
<evidence type="ECO:0008006" key="4">
    <source>
        <dbReference type="Google" id="ProtNLM"/>
    </source>
</evidence>
<evidence type="ECO:0000313" key="3">
    <source>
        <dbReference type="Proteomes" id="UP000230638"/>
    </source>
</evidence>
<evidence type="ECO:0000313" key="2">
    <source>
        <dbReference type="EMBL" id="PIP73032.1"/>
    </source>
</evidence>
<feature type="transmembrane region" description="Helical" evidence="1">
    <location>
        <begin position="6"/>
        <end position="27"/>
    </location>
</feature>
<dbReference type="Proteomes" id="UP000230638">
    <property type="component" value="Unassembled WGS sequence"/>
</dbReference>
<keyword evidence="1" id="KW-0812">Transmembrane</keyword>
<sequence length="146" mass="15802">MTTFLIAHIVIGLIGVMASYAVLMGLLKKRLSLAFLKTAGFAAFLAYITSWVTGGYYYVLRYGPVVKPIIKDGGSPWAHAFFMEAKEHIFLFMPVLAFVLWVLFVAAGARIEKDARFKSAIIALASLVTALGIYVALSGVVISGAH</sequence>
<dbReference type="AlphaFoldDB" id="A0A2H0CSY6"/>
<proteinExistence type="predicted"/>
<dbReference type="EMBL" id="PCTL01000033">
    <property type="protein sequence ID" value="PIP73032.1"/>
    <property type="molecule type" value="Genomic_DNA"/>
</dbReference>
<comment type="caution">
    <text evidence="2">The sequence shown here is derived from an EMBL/GenBank/DDBJ whole genome shotgun (WGS) entry which is preliminary data.</text>
</comment>
<feature type="transmembrane region" description="Helical" evidence="1">
    <location>
        <begin position="89"/>
        <end position="109"/>
    </location>
</feature>
<reference evidence="2 3" key="1">
    <citation type="submission" date="2017-09" db="EMBL/GenBank/DDBJ databases">
        <title>Depth-based differentiation of microbial function through sediment-hosted aquifers and enrichment of novel symbionts in the deep terrestrial subsurface.</title>
        <authorList>
            <person name="Probst A.J."/>
            <person name="Ladd B."/>
            <person name="Jarett J.K."/>
            <person name="Geller-Mcgrath D.E."/>
            <person name="Sieber C.M."/>
            <person name="Emerson J.B."/>
            <person name="Anantharaman K."/>
            <person name="Thomas B.C."/>
            <person name="Malmstrom R."/>
            <person name="Stieglmeier M."/>
            <person name="Klingl A."/>
            <person name="Woyke T."/>
            <person name="Ryan C.M."/>
            <person name="Banfield J.F."/>
        </authorList>
    </citation>
    <scope>NUCLEOTIDE SEQUENCE [LARGE SCALE GENOMIC DNA]</scope>
    <source>
        <strain evidence="2">CG22_combo_CG10-13_8_21_14_all_47_15</strain>
    </source>
</reference>
<evidence type="ECO:0000256" key="1">
    <source>
        <dbReference type="SAM" id="Phobius"/>
    </source>
</evidence>
<protein>
    <recommendedName>
        <fullName evidence="4">DUF420 domain-containing protein</fullName>
    </recommendedName>
</protein>
<organism evidence="2 3">
    <name type="scientific">Candidatus Lloydbacteria bacterium CG22_combo_CG10-13_8_21_14_all_47_15</name>
    <dbReference type="NCBI Taxonomy" id="1974635"/>
    <lineage>
        <taxon>Bacteria</taxon>
        <taxon>Candidatus Lloydiibacteriota</taxon>
    </lineage>
</organism>
<keyword evidence="1" id="KW-1133">Transmembrane helix</keyword>
<feature type="transmembrane region" description="Helical" evidence="1">
    <location>
        <begin position="39"/>
        <end position="59"/>
    </location>
</feature>